<keyword evidence="3" id="KW-1185">Reference proteome</keyword>
<comment type="caution">
    <text evidence="2">The sequence shown here is derived from an EMBL/GenBank/DDBJ whole genome shotgun (WGS) entry which is preliminary data.</text>
</comment>
<dbReference type="InterPro" id="IPR036291">
    <property type="entry name" value="NAD(P)-bd_dom_sf"/>
</dbReference>
<dbReference type="Proteomes" id="UP000305929">
    <property type="component" value="Unassembled WGS sequence"/>
</dbReference>
<evidence type="ECO:0000313" key="3">
    <source>
        <dbReference type="Proteomes" id="UP000305929"/>
    </source>
</evidence>
<proteinExistence type="predicted"/>
<sequence>MATVNWVSKTPAAGTVTRPSSGRSPAAGLPPSTPCRTYAVSGQVVMVTGASSGIGAAAARFFADVAVGPVGVAGEGLADGQRWPA</sequence>
<dbReference type="EMBL" id="SZNQ01000003">
    <property type="protein sequence ID" value="TKS96167.1"/>
    <property type="molecule type" value="Genomic_DNA"/>
</dbReference>
<reference evidence="2 3" key="1">
    <citation type="submission" date="2019-04" db="EMBL/GenBank/DDBJ databases">
        <title>Streptomyces lasaliensis sp. nov., an Actinomycete isolated from soil which produces the polyether antibiotic lasalocid.</title>
        <authorList>
            <person name="Erwin G."/>
            <person name="Haber C."/>
        </authorList>
    </citation>
    <scope>NUCLEOTIDE SEQUENCE [LARGE SCALE GENOMIC DNA]</scope>
    <source>
        <strain evidence="2 3">X-537</strain>
    </source>
</reference>
<dbReference type="Gene3D" id="3.40.50.720">
    <property type="entry name" value="NAD(P)-binding Rossmann-like Domain"/>
    <property type="match status" value="1"/>
</dbReference>
<name>A0A4U5W457_STRLS</name>
<protein>
    <submittedName>
        <fullName evidence="2">Uncharacterized protein</fullName>
    </submittedName>
</protein>
<evidence type="ECO:0000256" key="1">
    <source>
        <dbReference type="SAM" id="MobiDB-lite"/>
    </source>
</evidence>
<feature type="region of interest" description="Disordered" evidence="1">
    <location>
        <begin position="1"/>
        <end position="33"/>
    </location>
</feature>
<accession>A0A4U5W457</accession>
<organism evidence="2 3">
    <name type="scientific">Streptomyces lasalocidi</name>
    <name type="common">Streptomyces lasaliensis</name>
    <dbReference type="NCBI Taxonomy" id="324833"/>
    <lineage>
        <taxon>Bacteria</taxon>
        <taxon>Bacillati</taxon>
        <taxon>Actinomycetota</taxon>
        <taxon>Actinomycetes</taxon>
        <taxon>Kitasatosporales</taxon>
        <taxon>Streptomycetaceae</taxon>
        <taxon>Streptomyces</taxon>
    </lineage>
</organism>
<dbReference type="AlphaFoldDB" id="A0A4U5W457"/>
<gene>
    <name evidence="2" type="ORF">E4U91_36060</name>
</gene>
<evidence type="ECO:0000313" key="2">
    <source>
        <dbReference type="EMBL" id="TKS96167.1"/>
    </source>
</evidence>
<dbReference type="SUPFAM" id="SSF51735">
    <property type="entry name" value="NAD(P)-binding Rossmann-fold domains"/>
    <property type="match status" value="1"/>
</dbReference>